<dbReference type="AlphaFoldDB" id="A0A7C3KCY9"/>
<comment type="caution">
    <text evidence="1">The sequence shown here is derived from an EMBL/GenBank/DDBJ whole genome shotgun (WGS) entry which is preliminary data.</text>
</comment>
<gene>
    <name evidence="1" type="ORF">ENR64_03910</name>
</gene>
<reference evidence="1" key="1">
    <citation type="journal article" date="2020" name="mSystems">
        <title>Genome- and Community-Level Interaction Insights into Carbon Utilization and Element Cycling Functions of Hydrothermarchaeota in Hydrothermal Sediment.</title>
        <authorList>
            <person name="Zhou Z."/>
            <person name="Liu Y."/>
            <person name="Xu W."/>
            <person name="Pan J."/>
            <person name="Luo Z.H."/>
            <person name="Li M."/>
        </authorList>
    </citation>
    <scope>NUCLEOTIDE SEQUENCE [LARGE SCALE GENOMIC DNA]</scope>
    <source>
        <strain evidence="1">SpSt-418</strain>
    </source>
</reference>
<dbReference type="EMBL" id="DSRU01000049">
    <property type="protein sequence ID" value="HFM96907.1"/>
    <property type="molecule type" value="Genomic_DNA"/>
</dbReference>
<sequence>MVGNLNLDPSLTTQFSILKKGSFKSCHIYLPGLPKPVGAIAYGGRYYSCVRFYTDFDSAQRGAQRLIERGNPILLTQVPKGLILWVFEPDARVA</sequence>
<evidence type="ECO:0000313" key="1">
    <source>
        <dbReference type="EMBL" id="HFM96907.1"/>
    </source>
</evidence>
<protein>
    <submittedName>
        <fullName evidence="1">Uncharacterized protein</fullName>
    </submittedName>
</protein>
<organism evidence="1">
    <name type="scientific">Oscillatoriales cyanobacterium SpSt-418</name>
    <dbReference type="NCBI Taxonomy" id="2282169"/>
    <lineage>
        <taxon>Bacteria</taxon>
        <taxon>Bacillati</taxon>
        <taxon>Cyanobacteriota</taxon>
        <taxon>Cyanophyceae</taxon>
        <taxon>Oscillatoriophycideae</taxon>
        <taxon>Oscillatoriales</taxon>
    </lineage>
</organism>
<name>A0A7C3KCY9_9CYAN</name>
<accession>A0A7C3KCY9</accession>
<proteinExistence type="predicted"/>